<reference evidence="4" key="1">
    <citation type="submission" date="2015-07" db="EMBL/GenBank/DDBJ databases">
        <title>Genome sequencing of Sunxiuqinia dokdonensis strain SK.</title>
        <authorList>
            <person name="Ahn S."/>
            <person name="Kim B.-C."/>
        </authorList>
    </citation>
    <scope>NUCLEOTIDE SEQUENCE [LARGE SCALE GENOMIC DNA]</scope>
    <source>
        <strain evidence="4">SK</strain>
    </source>
</reference>
<keyword evidence="4" id="KW-1185">Reference proteome</keyword>
<feature type="region of interest" description="Disordered" evidence="1">
    <location>
        <begin position="94"/>
        <end position="122"/>
    </location>
</feature>
<dbReference type="PROSITE" id="PS50943">
    <property type="entry name" value="HTH_CROC1"/>
    <property type="match status" value="1"/>
</dbReference>
<protein>
    <recommendedName>
        <fullName evidence="2">HTH cro/C1-type domain-containing protein</fullName>
    </recommendedName>
</protein>
<evidence type="ECO:0000313" key="4">
    <source>
        <dbReference type="Proteomes" id="UP000036958"/>
    </source>
</evidence>
<dbReference type="AlphaFoldDB" id="A0A0L8VDR4"/>
<gene>
    <name evidence="3" type="ORF">NC99_08440</name>
</gene>
<evidence type="ECO:0000259" key="2">
    <source>
        <dbReference type="PROSITE" id="PS50943"/>
    </source>
</evidence>
<evidence type="ECO:0000313" key="3">
    <source>
        <dbReference type="EMBL" id="KOH46307.1"/>
    </source>
</evidence>
<dbReference type="EMBL" id="LGIA01000032">
    <property type="protein sequence ID" value="KOH46307.1"/>
    <property type="molecule type" value="Genomic_DNA"/>
</dbReference>
<dbReference type="STRING" id="1409788.NC99_08440"/>
<proteinExistence type="predicted"/>
<dbReference type="RefSeq" id="WP_053180031.1">
    <property type="nucleotide sequence ID" value="NZ_LGIA01000032.1"/>
</dbReference>
<dbReference type="SUPFAM" id="SSF47413">
    <property type="entry name" value="lambda repressor-like DNA-binding domains"/>
    <property type="match status" value="1"/>
</dbReference>
<evidence type="ECO:0000256" key="1">
    <source>
        <dbReference type="SAM" id="MobiDB-lite"/>
    </source>
</evidence>
<organism evidence="3 4">
    <name type="scientific">Sunxiuqinia dokdonensis</name>
    <dbReference type="NCBI Taxonomy" id="1409788"/>
    <lineage>
        <taxon>Bacteria</taxon>
        <taxon>Pseudomonadati</taxon>
        <taxon>Bacteroidota</taxon>
        <taxon>Bacteroidia</taxon>
        <taxon>Marinilabiliales</taxon>
        <taxon>Prolixibacteraceae</taxon>
        <taxon>Sunxiuqinia</taxon>
    </lineage>
</organism>
<dbReference type="Gene3D" id="1.10.260.40">
    <property type="entry name" value="lambda repressor-like DNA-binding domains"/>
    <property type="match status" value="1"/>
</dbReference>
<feature type="domain" description="HTH cro/C1-type" evidence="2">
    <location>
        <begin position="5"/>
        <end position="60"/>
    </location>
</feature>
<name>A0A0L8VDR4_9BACT</name>
<dbReference type="GO" id="GO:0003677">
    <property type="term" value="F:DNA binding"/>
    <property type="evidence" value="ECO:0007669"/>
    <property type="project" value="InterPro"/>
</dbReference>
<dbReference type="InterPro" id="IPR010982">
    <property type="entry name" value="Lambda_DNA-bd_dom_sf"/>
</dbReference>
<dbReference type="CDD" id="cd00093">
    <property type="entry name" value="HTH_XRE"/>
    <property type="match status" value="1"/>
</dbReference>
<dbReference type="OrthoDB" id="1034290at2"/>
<dbReference type="InterPro" id="IPR001387">
    <property type="entry name" value="Cro/C1-type_HTH"/>
</dbReference>
<sequence>MNNRIKRFMDYKSISSSELADTIGVQRSNVTHVLHGRNKPSFQFIAKLLETYPEINAKWLIMGTGKMLEHGQLDQQELFSEKLESEDLPKKVELNRTATNEDAAAPYARQSMPEPPPRSAAKTKEIERIVVFYSDQTFKEYGPSK</sequence>
<dbReference type="Proteomes" id="UP000036958">
    <property type="component" value="Unassembled WGS sequence"/>
</dbReference>
<comment type="caution">
    <text evidence="3">The sequence shown here is derived from an EMBL/GenBank/DDBJ whole genome shotgun (WGS) entry which is preliminary data.</text>
</comment>
<accession>A0A0L8VDR4</accession>